<evidence type="ECO:0008006" key="5">
    <source>
        <dbReference type="Google" id="ProtNLM"/>
    </source>
</evidence>
<reference evidence="3 4" key="1">
    <citation type="submission" date="2023-04" db="EMBL/GenBank/DDBJ databases">
        <authorList>
            <person name="Hsu D."/>
        </authorList>
    </citation>
    <scope>NUCLEOTIDE SEQUENCE [LARGE SCALE GENOMIC DNA]</scope>
    <source>
        <strain evidence="3 4">MK1</strain>
    </source>
</reference>
<evidence type="ECO:0000256" key="1">
    <source>
        <dbReference type="ARBA" id="ARBA00022801"/>
    </source>
</evidence>
<name>A0AAU0UPN4_9FIRM</name>
<keyword evidence="1" id="KW-0378">Hydrolase</keyword>
<dbReference type="InterPro" id="IPR011335">
    <property type="entry name" value="Restrct_endonuc-II-like"/>
</dbReference>
<keyword evidence="2" id="KW-0812">Transmembrane</keyword>
<dbReference type="EMBL" id="CP121694">
    <property type="protein sequence ID" value="WRO23051.1"/>
    <property type="molecule type" value="Genomic_DNA"/>
</dbReference>
<accession>A0AAU0UPN4</accession>
<dbReference type="InterPro" id="IPR011604">
    <property type="entry name" value="PDDEXK-like_dom_sf"/>
</dbReference>
<sequence length="172" mass="20057">MRTSDLIILGFILAVFLTYNITKGLRQRRAGKKMLLARKAVQNTASELSEQGYRIVEVEQNYPVLVNVDDRQYRHVVKIDLVVAKQGKTYLVEVKSGKQTRRLNSARSRRQLLEYYSVRRADGIILFDADNGKIRHISFQMAVNRTEQRLRDVTLIAVGILVTYLYFYFRVR</sequence>
<gene>
    <name evidence="3" type="ORF">MFMK1_002897</name>
</gene>
<organism evidence="3 4">
    <name type="scientific">Metallumcola ferriviriculae</name>
    <dbReference type="NCBI Taxonomy" id="3039180"/>
    <lineage>
        <taxon>Bacteria</taxon>
        <taxon>Bacillati</taxon>
        <taxon>Bacillota</taxon>
        <taxon>Clostridia</taxon>
        <taxon>Neomoorellales</taxon>
        <taxon>Desulfitibacteraceae</taxon>
        <taxon>Metallumcola</taxon>
    </lineage>
</organism>
<evidence type="ECO:0000256" key="2">
    <source>
        <dbReference type="SAM" id="Phobius"/>
    </source>
</evidence>
<evidence type="ECO:0000313" key="4">
    <source>
        <dbReference type="Proteomes" id="UP001329915"/>
    </source>
</evidence>
<feature type="transmembrane region" description="Helical" evidence="2">
    <location>
        <begin position="6"/>
        <end position="25"/>
    </location>
</feature>
<dbReference type="Gene3D" id="3.90.320.10">
    <property type="match status" value="1"/>
</dbReference>
<proteinExistence type="predicted"/>
<protein>
    <recommendedName>
        <fullName evidence="5">PD-(D/E)XK endonuclease-like domain-containing protein</fullName>
    </recommendedName>
</protein>
<keyword evidence="4" id="KW-1185">Reference proteome</keyword>
<dbReference type="KEGG" id="dbc:MFMK1_002897"/>
<dbReference type="RefSeq" id="WP_366922438.1">
    <property type="nucleotide sequence ID" value="NZ_CP121694.1"/>
</dbReference>
<dbReference type="GO" id="GO:0016787">
    <property type="term" value="F:hydrolase activity"/>
    <property type="evidence" value="ECO:0007669"/>
    <property type="project" value="UniProtKB-KW"/>
</dbReference>
<keyword evidence="2" id="KW-0472">Membrane</keyword>
<evidence type="ECO:0000313" key="3">
    <source>
        <dbReference type="EMBL" id="WRO23051.1"/>
    </source>
</evidence>
<dbReference type="Proteomes" id="UP001329915">
    <property type="component" value="Chromosome"/>
</dbReference>
<dbReference type="SUPFAM" id="SSF52980">
    <property type="entry name" value="Restriction endonuclease-like"/>
    <property type="match status" value="1"/>
</dbReference>
<dbReference type="AlphaFoldDB" id="A0AAU0UPN4"/>
<keyword evidence="2" id="KW-1133">Transmembrane helix</keyword>
<feature type="transmembrane region" description="Helical" evidence="2">
    <location>
        <begin position="150"/>
        <end position="169"/>
    </location>
</feature>